<dbReference type="EMBL" id="VOOS01000001">
    <property type="protein sequence ID" value="TXB66719.1"/>
    <property type="molecule type" value="Genomic_DNA"/>
</dbReference>
<evidence type="ECO:0000313" key="1">
    <source>
        <dbReference type="EMBL" id="TXB66719.1"/>
    </source>
</evidence>
<dbReference type="InterPro" id="IPR011194">
    <property type="entry name" value="UPF0306"/>
</dbReference>
<comment type="caution">
    <text evidence="1">The sequence shown here is derived from an EMBL/GenBank/DDBJ whole genome shotgun (WGS) entry which is preliminary data.</text>
</comment>
<proteinExistence type="predicted"/>
<dbReference type="AlphaFoldDB" id="A0A5C6RXZ4"/>
<dbReference type="OrthoDB" id="663512at2"/>
<name>A0A5C6RXZ4_9FLAO</name>
<dbReference type="SUPFAM" id="SSF50475">
    <property type="entry name" value="FMN-binding split barrel"/>
    <property type="match status" value="1"/>
</dbReference>
<accession>A0A5C6RXZ4</accession>
<evidence type="ECO:0008006" key="3">
    <source>
        <dbReference type="Google" id="ProtNLM"/>
    </source>
</evidence>
<protein>
    <recommendedName>
        <fullName evidence="3">Pyridoxamine 5'-phosphate oxidase putative domain-containing protein</fullName>
    </recommendedName>
</protein>
<dbReference type="RefSeq" id="WP_147097604.1">
    <property type="nucleotide sequence ID" value="NZ_VOOS01000001.1"/>
</dbReference>
<dbReference type="PIRSF" id="PIRSF009554">
    <property type="entry name" value="UCP009554"/>
    <property type="match status" value="1"/>
</dbReference>
<dbReference type="Proteomes" id="UP000321721">
    <property type="component" value="Unassembled WGS sequence"/>
</dbReference>
<keyword evidence="2" id="KW-1185">Reference proteome</keyword>
<sequence length="140" mass="16039">MDKKISEYILENKVMTIATSVNNVPYCANCFYVFDEEKNILIFLSDDSTRHISEALKNNIVAGTINTEVTSVAKIKGLQFTGNFINPEGERQKRFYDVYYNKFPFAKAKPSLVWGVELNFIKMTDNTLGFGKKIIFEKIT</sequence>
<gene>
    <name evidence="1" type="ORF">FRY74_00620</name>
</gene>
<evidence type="ECO:0000313" key="2">
    <source>
        <dbReference type="Proteomes" id="UP000321721"/>
    </source>
</evidence>
<reference evidence="1 2" key="1">
    <citation type="submission" date="2019-08" db="EMBL/GenBank/DDBJ databases">
        <title>Genome of Vicingus serpentipes NCIMB 15042.</title>
        <authorList>
            <person name="Bowman J.P."/>
        </authorList>
    </citation>
    <scope>NUCLEOTIDE SEQUENCE [LARGE SCALE GENOMIC DNA]</scope>
    <source>
        <strain evidence="1 2">NCIMB 15042</strain>
    </source>
</reference>
<dbReference type="Gene3D" id="2.30.110.10">
    <property type="entry name" value="Electron Transport, Fmn-binding Protein, Chain A"/>
    <property type="match status" value="1"/>
</dbReference>
<organism evidence="1 2">
    <name type="scientific">Vicingus serpentipes</name>
    <dbReference type="NCBI Taxonomy" id="1926625"/>
    <lineage>
        <taxon>Bacteria</taxon>
        <taxon>Pseudomonadati</taxon>
        <taxon>Bacteroidota</taxon>
        <taxon>Flavobacteriia</taxon>
        <taxon>Flavobacteriales</taxon>
        <taxon>Vicingaceae</taxon>
        <taxon>Vicingus</taxon>
    </lineage>
</organism>
<dbReference type="InterPro" id="IPR012349">
    <property type="entry name" value="Split_barrel_FMN-bd"/>
</dbReference>